<dbReference type="GO" id="GO:0030694">
    <property type="term" value="C:bacterial-type flagellum basal body, rod"/>
    <property type="evidence" value="ECO:0007669"/>
    <property type="project" value="InterPro"/>
</dbReference>
<dbReference type="InterPro" id="IPR019776">
    <property type="entry name" value="Flagellar_basal_body_rod_CS"/>
</dbReference>
<dbReference type="EMBL" id="LSKU01000001">
    <property type="protein sequence ID" value="KXG43380.1"/>
    <property type="molecule type" value="Genomic_DNA"/>
</dbReference>
<keyword evidence="4 6" id="KW-0975">Bacterial flagellum</keyword>
<comment type="subcellular location">
    <subcellularLocation>
        <location evidence="1 6">Bacterial flagellum basal body</location>
    </subcellularLocation>
</comment>
<dbReference type="Proteomes" id="UP000070352">
    <property type="component" value="Unassembled WGS sequence"/>
</dbReference>
<organism evidence="8 9">
    <name type="scientific">Tepidibacillus decaturensis</name>
    <dbReference type="NCBI Taxonomy" id="1413211"/>
    <lineage>
        <taxon>Bacteria</taxon>
        <taxon>Bacillati</taxon>
        <taxon>Bacillota</taxon>
        <taxon>Bacilli</taxon>
        <taxon>Bacillales</taxon>
        <taxon>Bacillaceae</taxon>
        <taxon>Tepidibacillus</taxon>
    </lineage>
</organism>
<evidence type="ECO:0000256" key="5">
    <source>
        <dbReference type="ARBA" id="ARBA00024934"/>
    </source>
</evidence>
<accession>A0A135L351</accession>
<dbReference type="AlphaFoldDB" id="A0A135L351"/>
<evidence type="ECO:0000313" key="9">
    <source>
        <dbReference type="Proteomes" id="UP000070352"/>
    </source>
</evidence>
<sequence length="139" mass="16150">MNIFSNNINLLQRALDVSSLRQKVLSNNISNVDTPGYKTLDVSFEDILKNEQEKSIKIPRFKGYRTDPRHIAIGSQMNDLFQPKIVVQNQTSIFNHENNVDIESEMTKLAENNLWYNTLTQVTNKEFGMLRYVITEGRR</sequence>
<dbReference type="InterPro" id="IPR006300">
    <property type="entry name" value="FlgB"/>
</dbReference>
<dbReference type="Pfam" id="PF00460">
    <property type="entry name" value="Flg_bb_rod"/>
    <property type="match status" value="1"/>
</dbReference>
<dbReference type="STRING" id="1413211.U473_04650"/>
<dbReference type="PIRSF" id="PIRSF002889">
    <property type="entry name" value="Rod_FlgB"/>
    <property type="match status" value="1"/>
</dbReference>
<dbReference type="PROSITE" id="PS00588">
    <property type="entry name" value="FLAGELLA_BB_ROD"/>
    <property type="match status" value="1"/>
</dbReference>
<proteinExistence type="inferred from homology"/>
<comment type="similarity">
    <text evidence="2 6">Belongs to the flagella basal body rod proteins family.</text>
</comment>
<gene>
    <name evidence="8" type="ORF">U473_04650</name>
</gene>
<comment type="subunit">
    <text evidence="6">The basal body constitutes a major portion of the flagellar organelle and consists of a number of rings mounted on a central rod.</text>
</comment>
<dbReference type="PANTHER" id="PTHR30435">
    <property type="entry name" value="FLAGELLAR PROTEIN"/>
    <property type="match status" value="1"/>
</dbReference>
<dbReference type="RefSeq" id="WP_068723814.1">
    <property type="nucleotide sequence ID" value="NZ_LSKU01000001.1"/>
</dbReference>
<protein>
    <recommendedName>
        <fullName evidence="3 6">Flagellar basal body rod protein FlgB</fullName>
    </recommendedName>
</protein>
<evidence type="ECO:0000256" key="3">
    <source>
        <dbReference type="ARBA" id="ARBA00014376"/>
    </source>
</evidence>
<evidence type="ECO:0000259" key="7">
    <source>
        <dbReference type="Pfam" id="PF00460"/>
    </source>
</evidence>
<name>A0A135L351_9BACI</name>
<reference evidence="8 9" key="1">
    <citation type="submission" date="2016-02" db="EMBL/GenBank/DDBJ databases">
        <title>Draft Genome for Tepidibacillus decaturensis nov. sp. Strain Z9, an Anaerobic, Moderately Thermophilic and Heterotrophic Bacterium from Deep Subsurface of the Illinois Basin, USA.</title>
        <authorList>
            <person name="Dong Y."/>
            <person name="Chang J.Y."/>
            <person name="Sanford R."/>
            <person name="Fouke B.W."/>
        </authorList>
    </citation>
    <scope>NUCLEOTIDE SEQUENCE [LARGE SCALE GENOMIC DNA]</scope>
    <source>
        <strain evidence="8 9">Z9</strain>
    </source>
</reference>
<evidence type="ECO:0000256" key="2">
    <source>
        <dbReference type="ARBA" id="ARBA00009677"/>
    </source>
</evidence>
<keyword evidence="9" id="KW-1185">Reference proteome</keyword>
<dbReference type="InterPro" id="IPR001444">
    <property type="entry name" value="Flag_bb_rod_N"/>
</dbReference>
<evidence type="ECO:0000256" key="6">
    <source>
        <dbReference type="PIRNR" id="PIRNR002889"/>
    </source>
</evidence>
<dbReference type="OrthoDB" id="9792068at2"/>
<comment type="function">
    <text evidence="5 6">Structural component of flagellum, the bacterial motility apparatus. Part of the rod structure of flagellar basal body.</text>
</comment>
<evidence type="ECO:0000256" key="4">
    <source>
        <dbReference type="ARBA" id="ARBA00023143"/>
    </source>
</evidence>
<feature type="domain" description="Flagellar basal body rod protein N-terminal" evidence="7">
    <location>
        <begin position="11"/>
        <end position="38"/>
    </location>
</feature>
<dbReference type="GO" id="GO:0071978">
    <property type="term" value="P:bacterial-type flagellum-dependent swarming motility"/>
    <property type="evidence" value="ECO:0007669"/>
    <property type="project" value="TreeGrafter"/>
</dbReference>
<evidence type="ECO:0000256" key="1">
    <source>
        <dbReference type="ARBA" id="ARBA00004117"/>
    </source>
</evidence>
<comment type="caution">
    <text evidence="8">The sequence shown here is derived from an EMBL/GenBank/DDBJ whole genome shotgun (WGS) entry which is preliminary data.</text>
</comment>
<evidence type="ECO:0000313" key="8">
    <source>
        <dbReference type="EMBL" id="KXG43380.1"/>
    </source>
</evidence>
<dbReference type="NCBIfam" id="TIGR01396">
    <property type="entry name" value="FlgB"/>
    <property type="match status" value="1"/>
</dbReference>
<dbReference type="PANTHER" id="PTHR30435:SF12">
    <property type="entry name" value="FLAGELLAR BASAL BODY ROD PROTEIN FLGB"/>
    <property type="match status" value="1"/>
</dbReference>